<protein>
    <submittedName>
        <fullName evidence="1">Glycosyltransferase involved in cell wall bisynthesis</fullName>
    </submittedName>
</protein>
<evidence type="ECO:0000313" key="2">
    <source>
        <dbReference type="Proteomes" id="UP001205740"/>
    </source>
</evidence>
<dbReference type="Gene3D" id="3.40.50.2000">
    <property type="entry name" value="Glycogen Phosphorylase B"/>
    <property type="match status" value="1"/>
</dbReference>
<organism evidence="1 2">
    <name type="scientific">Williamsia serinedens</name>
    <dbReference type="NCBI Taxonomy" id="391736"/>
    <lineage>
        <taxon>Bacteria</taxon>
        <taxon>Bacillati</taxon>
        <taxon>Actinomycetota</taxon>
        <taxon>Actinomycetes</taxon>
        <taxon>Mycobacteriales</taxon>
        <taxon>Nocardiaceae</taxon>
        <taxon>Williamsia</taxon>
    </lineage>
</organism>
<gene>
    <name evidence="1" type="ORF">LX12_002138</name>
</gene>
<comment type="caution">
    <text evidence="1">The sequence shown here is derived from an EMBL/GenBank/DDBJ whole genome shotgun (WGS) entry which is preliminary data.</text>
</comment>
<dbReference type="EMBL" id="JAMTCG010000003">
    <property type="protein sequence ID" value="MCP2160951.1"/>
    <property type="molecule type" value="Genomic_DNA"/>
</dbReference>
<evidence type="ECO:0000313" key="1">
    <source>
        <dbReference type="EMBL" id="MCP2160951.1"/>
    </source>
</evidence>
<keyword evidence="2" id="KW-1185">Reference proteome</keyword>
<dbReference type="RefSeq" id="WP_253654504.1">
    <property type="nucleotide sequence ID" value="NZ_BAAAOE010000003.1"/>
</dbReference>
<name>A0ABT1H1E3_9NOCA</name>
<sequence length="326" mass="34888">MTTVTHLVVGPERHGVVRWACDIADALGAPVVRSATPDEVPTSVGDGPLHIHVTDRLFGPDATAAADRFVDLVETLGVPVGATLHDIPQPSDGGAYERRAAAYRRIGAVCRGVVVSSDHERSLLRESGWTAPEPEVIPLALTAPERGPRPSSATTRDVGVFGFVYPGKGHAEVLEAVAHLDDGVGVVAIGSPSPGHDDLVDDLRRRADELGRPFRITGFVDDADLDATLHAVAVPVAHHRHISASGSIPTWIAAGRRPLAPRGRYIDEFAERSPGVLTTYDDDHLVDALRSALDDPGRTWLGDVDVRPSWRDVIAMHHAVFARWAA</sequence>
<dbReference type="Proteomes" id="UP001205740">
    <property type="component" value="Unassembled WGS sequence"/>
</dbReference>
<accession>A0ABT1H1E3</accession>
<dbReference type="SUPFAM" id="SSF53756">
    <property type="entry name" value="UDP-Glycosyltransferase/glycogen phosphorylase"/>
    <property type="match status" value="1"/>
</dbReference>
<reference evidence="1 2" key="1">
    <citation type="submission" date="2022-06" db="EMBL/GenBank/DDBJ databases">
        <title>Genomic Encyclopedia of Archaeal and Bacterial Type Strains, Phase II (KMG-II): from individual species to whole genera.</title>
        <authorList>
            <person name="Goeker M."/>
        </authorList>
    </citation>
    <scope>NUCLEOTIDE SEQUENCE [LARGE SCALE GENOMIC DNA]</scope>
    <source>
        <strain evidence="1 2">DSM 45037</strain>
    </source>
</reference>
<proteinExistence type="predicted"/>